<dbReference type="InterPro" id="IPR004343">
    <property type="entry name" value="Plus-3_dom"/>
</dbReference>
<dbReference type="InterPro" id="IPR055198">
    <property type="entry name" value="NSD_PHD"/>
</dbReference>
<evidence type="ECO:0000256" key="2">
    <source>
        <dbReference type="ARBA" id="ARBA00022771"/>
    </source>
</evidence>
<dbReference type="SUPFAM" id="SSF57903">
    <property type="entry name" value="FYVE/PHD zinc finger"/>
    <property type="match status" value="1"/>
</dbReference>
<dbReference type="InterPro" id="IPR035445">
    <property type="entry name" value="GYF-like_dom_sf"/>
</dbReference>
<proteinExistence type="predicted"/>
<dbReference type="Pfam" id="PF22908">
    <property type="entry name" value="PHD_NSD"/>
    <property type="match status" value="1"/>
</dbReference>
<keyword evidence="8" id="KW-1185">Reference proteome</keyword>
<dbReference type="PROSITE" id="PS51360">
    <property type="entry name" value="PLUS3"/>
    <property type="match status" value="1"/>
</dbReference>
<accession>A0AAQ3Q8X9</accession>
<dbReference type="SUPFAM" id="SSF47592">
    <property type="entry name" value="SWIB/MDM2 domain"/>
    <property type="match status" value="1"/>
</dbReference>
<organism evidence="7 8">
    <name type="scientific">Canna indica</name>
    <name type="common">Indian-shot</name>
    <dbReference type="NCBI Taxonomy" id="4628"/>
    <lineage>
        <taxon>Eukaryota</taxon>
        <taxon>Viridiplantae</taxon>
        <taxon>Streptophyta</taxon>
        <taxon>Embryophyta</taxon>
        <taxon>Tracheophyta</taxon>
        <taxon>Spermatophyta</taxon>
        <taxon>Magnoliopsida</taxon>
        <taxon>Liliopsida</taxon>
        <taxon>Zingiberales</taxon>
        <taxon>Cannaceae</taxon>
        <taxon>Canna</taxon>
    </lineage>
</organism>
<dbReference type="Gene3D" id="3.30.40.10">
    <property type="entry name" value="Zinc/RING finger domain, C3HC4 (zinc finger)"/>
    <property type="match status" value="1"/>
</dbReference>
<reference evidence="7 8" key="1">
    <citation type="submission" date="2023-10" db="EMBL/GenBank/DDBJ databases">
        <title>Chromosome-scale genome assembly provides insights into flower coloration mechanisms of Canna indica.</title>
        <authorList>
            <person name="Li C."/>
        </authorList>
    </citation>
    <scope>NUCLEOTIDE SEQUENCE [LARGE SCALE GENOMIC DNA]</scope>
    <source>
        <tissue evidence="7">Flower</tissue>
    </source>
</reference>
<evidence type="ECO:0000259" key="5">
    <source>
        <dbReference type="PROSITE" id="PS51360"/>
    </source>
</evidence>
<dbReference type="Pfam" id="PF02213">
    <property type="entry name" value="GYF"/>
    <property type="match status" value="1"/>
</dbReference>
<dbReference type="InterPro" id="IPR036128">
    <property type="entry name" value="Plus3-like_sf"/>
</dbReference>
<dbReference type="SMART" id="SM00249">
    <property type="entry name" value="PHD"/>
    <property type="match status" value="1"/>
</dbReference>
<dbReference type="InterPro" id="IPR013083">
    <property type="entry name" value="Znf_RING/FYVE/PHD"/>
</dbReference>
<dbReference type="InterPro" id="IPR036885">
    <property type="entry name" value="SWIB_MDM2_dom_sf"/>
</dbReference>
<dbReference type="Pfam" id="PF02201">
    <property type="entry name" value="SWIB"/>
    <property type="match status" value="1"/>
</dbReference>
<dbReference type="InterPro" id="IPR011011">
    <property type="entry name" value="Znf_FYVE_PHD"/>
</dbReference>
<dbReference type="AlphaFoldDB" id="A0AAQ3Q8X9"/>
<dbReference type="PROSITE" id="PS51925">
    <property type="entry name" value="SWIB_MDM2"/>
    <property type="match status" value="1"/>
</dbReference>
<name>A0AAQ3Q8X9_9LILI</name>
<evidence type="ECO:0000313" key="8">
    <source>
        <dbReference type="Proteomes" id="UP001327560"/>
    </source>
</evidence>
<evidence type="ECO:0000256" key="1">
    <source>
        <dbReference type="ARBA" id="ARBA00022723"/>
    </source>
</evidence>
<keyword evidence="2" id="KW-0863">Zinc-finger</keyword>
<dbReference type="InterPro" id="IPR001965">
    <property type="entry name" value="Znf_PHD"/>
</dbReference>
<dbReference type="CDD" id="cd15568">
    <property type="entry name" value="PHD5_NSD"/>
    <property type="match status" value="1"/>
</dbReference>
<dbReference type="Gene3D" id="3.30.1490.40">
    <property type="match status" value="1"/>
</dbReference>
<dbReference type="GO" id="GO:0008270">
    <property type="term" value="F:zinc ion binding"/>
    <property type="evidence" value="ECO:0007669"/>
    <property type="project" value="UniProtKB-KW"/>
</dbReference>
<protein>
    <submittedName>
        <fullName evidence="7">Uncharacterized protein</fullName>
    </submittedName>
</protein>
<dbReference type="SUPFAM" id="SSF159042">
    <property type="entry name" value="Plus3-like"/>
    <property type="match status" value="1"/>
</dbReference>
<evidence type="ECO:0000259" key="4">
    <source>
        <dbReference type="PROSITE" id="PS50829"/>
    </source>
</evidence>
<evidence type="ECO:0000259" key="6">
    <source>
        <dbReference type="PROSITE" id="PS51925"/>
    </source>
</evidence>
<sequence length="692" mass="79388">MKKNKMMEELSEDYCFICKDAGDLRLCDFKNCLKAYHPQCVGKDPSFLESDERWTCGWHSCSICQKASFFQCYCCPRSTCHNHSCLKDSEFVQVKKKSKGFCNLCLKLATLIEENVDVDSDGGKVDFTDTETYEFLFKDYWEIIKDQEGLTLIDLQAAKALLKRGKNCMVESDLERPAEDDAGSEFDYVDEKDPDFDDGSSFLEDLKAKRSGIKKPIKRSRSKMPKRKEFIGWGSIELIEFLKSIGKDTEEPLIQLDACEIIKEYIHEKNLQDPDKKKKKSVICDERLYALFKKKKVKYHKIYSLLESHFAANVDDSGDEFFFSSEEDDDSFGWKKKQCTSSGDKFNKSYKKNYNENVSVPTKSQYASIVGKNINSVYLKRSLIIELLKSPDTFGSKVTGCFVRVKLDPKEFYFVPEKIYKLGQVTGVKKALQAYKIREMSTDVVLCVSNMDKDVQISMLSDDDFEEDECEDLLQLAKKGLFSRPTVVELEEKIRCVHSDIMNHLRKPEERERLLQEIPPVIADTCEFEEKTYSQLNFPAEVKGKDMSCEKPAEGKVAENKYPFHVKAAEEIAGNGVALLLNADQRALAESKLVKATCTSTAKTSQVSEIEEAAEVTNSRIPDNIQIVELFENEDRIWHYIGDSGNEHGPFDMVSLRFWMNEGFFDEDFRVWRTGQSREDAILLTDALRLCQ</sequence>
<evidence type="ECO:0000313" key="7">
    <source>
        <dbReference type="EMBL" id="WOL03621.1"/>
    </source>
</evidence>
<feature type="domain" description="Plus3" evidence="5">
    <location>
        <begin position="368"/>
        <end position="502"/>
    </location>
</feature>
<dbReference type="PANTHER" id="PTHR46851:SF11">
    <property type="entry name" value="GYF DOMAIN-CONTAINING PROTEIN"/>
    <property type="match status" value="1"/>
</dbReference>
<feature type="domain" description="GYF" evidence="4">
    <location>
        <begin position="635"/>
        <end position="689"/>
    </location>
</feature>
<dbReference type="CDD" id="cd10567">
    <property type="entry name" value="SWIB-MDM2_like"/>
    <property type="match status" value="1"/>
</dbReference>
<dbReference type="InterPro" id="IPR003169">
    <property type="entry name" value="GYF"/>
</dbReference>
<dbReference type="PROSITE" id="PS50829">
    <property type="entry name" value="GYF"/>
    <property type="match status" value="1"/>
</dbReference>
<dbReference type="InterPro" id="IPR003121">
    <property type="entry name" value="SWIB_MDM2_domain"/>
</dbReference>
<keyword evidence="1" id="KW-0479">Metal-binding</keyword>
<dbReference type="Proteomes" id="UP001327560">
    <property type="component" value="Chromosome 4"/>
</dbReference>
<dbReference type="InterPro" id="IPR045894">
    <property type="entry name" value="At5g08430-like"/>
</dbReference>
<dbReference type="GO" id="GO:0003677">
    <property type="term" value="F:DNA binding"/>
    <property type="evidence" value="ECO:0007669"/>
    <property type="project" value="InterPro"/>
</dbReference>
<feature type="domain" description="DM2" evidence="6">
    <location>
        <begin position="230"/>
        <end position="312"/>
    </location>
</feature>
<keyword evidence="3" id="KW-0862">Zinc</keyword>
<dbReference type="SUPFAM" id="SSF55277">
    <property type="entry name" value="GYF domain"/>
    <property type="match status" value="1"/>
</dbReference>
<dbReference type="SMART" id="SM00719">
    <property type="entry name" value="Plus3"/>
    <property type="match status" value="1"/>
</dbReference>
<dbReference type="EMBL" id="CP136893">
    <property type="protein sequence ID" value="WOL03621.1"/>
    <property type="molecule type" value="Genomic_DNA"/>
</dbReference>
<dbReference type="Gene3D" id="1.10.245.10">
    <property type="entry name" value="SWIB/MDM2 domain"/>
    <property type="match status" value="1"/>
</dbReference>
<dbReference type="Gene3D" id="3.90.70.200">
    <property type="entry name" value="Plus-3 domain"/>
    <property type="match status" value="1"/>
</dbReference>
<dbReference type="Pfam" id="PF03126">
    <property type="entry name" value="Plus-3"/>
    <property type="match status" value="1"/>
</dbReference>
<dbReference type="PANTHER" id="PTHR46851">
    <property type="entry name" value="OS01G0884500 PROTEIN"/>
    <property type="match status" value="1"/>
</dbReference>
<evidence type="ECO:0000256" key="3">
    <source>
        <dbReference type="ARBA" id="ARBA00022833"/>
    </source>
</evidence>
<dbReference type="SMART" id="SM00444">
    <property type="entry name" value="GYF"/>
    <property type="match status" value="1"/>
</dbReference>
<gene>
    <name evidence="7" type="ORF">Cni_G12341</name>
</gene>